<keyword evidence="3 7" id="KW-1133">Transmembrane helix</keyword>
<evidence type="ECO:0000256" key="5">
    <source>
        <dbReference type="ARBA" id="ARBA00038359"/>
    </source>
</evidence>
<feature type="compositionally biased region" description="Low complexity" evidence="6">
    <location>
        <begin position="404"/>
        <end position="422"/>
    </location>
</feature>
<reference evidence="9 10" key="1">
    <citation type="submission" date="2024-04" db="EMBL/GenBank/DDBJ databases">
        <title>Phyllosticta paracitricarpa is synonymous to the EU quarantine fungus P. citricarpa based on phylogenomic analyses.</title>
        <authorList>
            <consortium name="Lawrence Berkeley National Laboratory"/>
            <person name="Van Ingen-Buijs V.A."/>
            <person name="Van Westerhoven A.C."/>
            <person name="Haridas S."/>
            <person name="Skiadas P."/>
            <person name="Martin F."/>
            <person name="Groenewald J.Z."/>
            <person name="Crous P.W."/>
            <person name="Seidl M.F."/>
        </authorList>
    </citation>
    <scope>NUCLEOTIDE SEQUENCE [LARGE SCALE GENOMIC DNA]</scope>
    <source>
        <strain evidence="9 10">CBS 123374</strain>
    </source>
</reference>
<evidence type="ECO:0000256" key="6">
    <source>
        <dbReference type="SAM" id="MobiDB-lite"/>
    </source>
</evidence>
<dbReference type="PANTHER" id="PTHR33048:SF110">
    <property type="entry name" value="UBID FAMILY DECARBOXYLASE"/>
    <property type="match status" value="1"/>
</dbReference>
<feature type="region of interest" description="Disordered" evidence="6">
    <location>
        <begin position="453"/>
        <end position="548"/>
    </location>
</feature>
<evidence type="ECO:0000259" key="8">
    <source>
        <dbReference type="Pfam" id="PF20684"/>
    </source>
</evidence>
<dbReference type="Pfam" id="PF20684">
    <property type="entry name" value="Fung_rhodopsin"/>
    <property type="match status" value="1"/>
</dbReference>
<accession>A0ABR1YDG6</accession>
<feature type="domain" description="Rhodopsin" evidence="8">
    <location>
        <begin position="27"/>
        <end position="230"/>
    </location>
</feature>
<feature type="compositionally biased region" description="Low complexity" evidence="6">
    <location>
        <begin position="453"/>
        <end position="469"/>
    </location>
</feature>
<gene>
    <name evidence="9" type="ORF">HDK90DRAFT_469894</name>
</gene>
<organism evidence="9 10">
    <name type="scientific">Phyllosticta capitalensis</name>
    <dbReference type="NCBI Taxonomy" id="121624"/>
    <lineage>
        <taxon>Eukaryota</taxon>
        <taxon>Fungi</taxon>
        <taxon>Dikarya</taxon>
        <taxon>Ascomycota</taxon>
        <taxon>Pezizomycotina</taxon>
        <taxon>Dothideomycetes</taxon>
        <taxon>Dothideomycetes incertae sedis</taxon>
        <taxon>Botryosphaeriales</taxon>
        <taxon>Phyllostictaceae</taxon>
        <taxon>Phyllosticta</taxon>
    </lineage>
</organism>
<evidence type="ECO:0000256" key="3">
    <source>
        <dbReference type="ARBA" id="ARBA00022989"/>
    </source>
</evidence>
<feature type="transmembrane region" description="Helical" evidence="7">
    <location>
        <begin position="212"/>
        <end position="230"/>
    </location>
</feature>
<proteinExistence type="inferred from homology"/>
<feature type="region of interest" description="Disordered" evidence="6">
    <location>
        <begin position="361"/>
        <end position="387"/>
    </location>
</feature>
<comment type="similarity">
    <text evidence="5">Belongs to the SAT4 family.</text>
</comment>
<dbReference type="PANTHER" id="PTHR33048">
    <property type="entry name" value="PTH11-LIKE INTEGRAL MEMBRANE PROTEIN (AFU_ORTHOLOGUE AFUA_5G11245)"/>
    <property type="match status" value="1"/>
</dbReference>
<evidence type="ECO:0000256" key="1">
    <source>
        <dbReference type="ARBA" id="ARBA00004141"/>
    </source>
</evidence>
<feature type="transmembrane region" description="Helical" evidence="7">
    <location>
        <begin position="175"/>
        <end position="200"/>
    </location>
</feature>
<dbReference type="Proteomes" id="UP001492380">
    <property type="component" value="Unassembled WGS sequence"/>
</dbReference>
<protein>
    <recommendedName>
        <fullName evidence="8">Rhodopsin domain-containing protein</fullName>
    </recommendedName>
</protein>
<evidence type="ECO:0000256" key="4">
    <source>
        <dbReference type="ARBA" id="ARBA00023136"/>
    </source>
</evidence>
<name>A0ABR1YDG6_9PEZI</name>
<evidence type="ECO:0000313" key="10">
    <source>
        <dbReference type="Proteomes" id="UP001492380"/>
    </source>
</evidence>
<evidence type="ECO:0000256" key="7">
    <source>
        <dbReference type="SAM" id="Phobius"/>
    </source>
</evidence>
<keyword evidence="10" id="KW-1185">Reference proteome</keyword>
<comment type="caution">
    <text evidence="9">The sequence shown here is derived from an EMBL/GenBank/DDBJ whole genome shotgun (WGS) entry which is preliminary data.</text>
</comment>
<feature type="transmembrane region" description="Helical" evidence="7">
    <location>
        <begin position="9"/>
        <end position="26"/>
    </location>
</feature>
<feature type="transmembrane region" description="Helical" evidence="7">
    <location>
        <begin position="46"/>
        <end position="64"/>
    </location>
</feature>
<keyword evidence="2 7" id="KW-0812">Transmembrane</keyword>
<dbReference type="EMBL" id="JBBWRZ010000011">
    <property type="protein sequence ID" value="KAK8226228.1"/>
    <property type="molecule type" value="Genomic_DNA"/>
</dbReference>
<dbReference type="InterPro" id="IPR052337">
    <property type="entry name" value="SAT4-like"/>
</dbReference>
<feature type="compositionally biased region" description="Low complexity" evidence="6">
    <location>
        <begin position="534"/>
        <end position="548"/>
    </location>
</feature>
<dbReference type="InterPro" id="IPR049326">
    <property type="entry name" value="Rhodopsin_dom_fungi"/>
</dbReference>
<evidence type="ECO:0000256" key="2">
    <source>
        <dbReference type="ARBA" id="ARBA00022692"/>
    </source>
</evidence>
<sequence>MGWSAEHQVLVEGIVEWAIALIFFVGRLWSRVLTTGTFKRFQSDDYVMIVTFAFYTALLVLLKITAQHGSNLVPDSEVAKLLADPREVKDRIFGSKLTLVVEQCMLHTQWGSKASLLILYHRMTRGLREHIFTKLVAGYIVLSYIFIQITFFAAWCRPFSQYWAFPAKNPQCANYNNYLITILVFNVTSDLLLIGVPIPLIWRARMKKGKKIMLCAVFSLGVFNIIAAVLNKIYNWILPGVPVYMIWYVRESSTCIYVANATCCWPLFRRCLTLLGCSHYWTTEHTSTPHARKPTPGFDLVDPNVPRSTRMPPHVRSSGANGSRHSATRLSRTMRSFKDKTMHNLASISAASPSEEAIYGVDHGAENGGRSGSGSRNSDRYGPDRPVPLEIWRHVDYEIDAGATTTTTTTTTTRTSTSGPTSAPLPQYPGIGVAVSSGDEEAAVVGLDLKEQPQYQQQYQQQPQPQQPYYHKEPPLYLGDMGGWSETWVETARPPPAATKSSCSRKKNKSGGAEGGENTTENASRNDSKGGGSVSTWLSRSRSRSGSG</sequence>
<feature type="transmembrane region" description="Helical" evidence="7">
    <location>
        <begin position="131"/>
        <end position="155"/>
    </location>
</feature>
<evidence type="ECO:0000313" key="9">
    <source>
        <dbReference type="EMBL" id="KAK8226228.1"/>
    </source>
</evidence>
<feature type="region of interest" description="Disordered" evidence="6">
    <location>
        <begin position="402"/>
        <end position="428"/>
    </location>
</feature>
<comment type="subcellular location">
    <subcellularLocation>
        <location evidence="1">Membrane</location>
        <topology evidence="1">Multi-pass membrane protein</topology>
    </subcellularLocation>
</comment>
<keyword evidence="4 7" id="KW-0472">Membrane</keyword>